<name>K3Z126_SETIT</name>
<dbReference type="Proteomes" id="UP000004995">
    <property type="component" value="Unassembled WGS sequence"/>
</dbReference>
<feature type="compositionally biased region" description="Basic and acidic residues" evidence="1">
    <location>
        <begin position="70"/>
        <end position="86"/>
    </location>
</feature>
<reference evidence="2" key="2">
    <citation type="submission" date="2018-08" db="UniProtKB">
        <authorList>
            <consortium name="EnsemblPlants"/>
        </authorList>
    </citation>
    <scope>IDENTIFICATION</scope>
    <source>
        <strain evidence="2">Yugu1</strain>
    </source>
</reference>
<evidence type="ECO:0000313" key="3">
    <source>
        <dbReference type="Proteomes" id="UP000004995"/>
    </source>
</evidence>
<dbReference type="HOGENOM" id="CLU_2502191_0_0_1"/>
<dbReference type="EMBL" id="AGNK02000585">
    <property type="status" value="NOT_ANNOTATED_CDS"/>
    <property type="molecule type" value="Genomic_DNA"/>
</dbReference>
<protein>
    <submittedName>
        <fullName evidence="2">Uncharacterized protein</fullName>
    </submittedName>
</protein>
<sequence length="86" mass="9471">MREWRLSSRSGQRGLPKGDLAPWARLPPAEEEAAREERRGGEEGGSPLTSKSRRESIKGGGEGEGGELPVRTKREKASSVRKRESE</sequence>
<dbReference type="Gramene" id="KQL31877">
    <property type="protein sequence ID" value="KQL31877"/>
    <property type="gene ID" value="SETIT_020244mg"/>
</dbReference>
<dbReference type="InParanoid" id="K3Z126"/>
<evidence type="ECO:0000313" key="2">
    <source>
        <dbReference type="EnsemblPlants" id="KQL31877"/>
    </source>
</evidence>
<organism evidence="2 3">
    <name type="scientific">Setaria italica</name>
    <name type="common">Foxtail millet</name>
    <name type="synonym">Panicum italicum</name>
    <dbReference type="NCBI Taxonomy" id="4555"/>
    <lineage>
        <taxon>Eukaryota</taxon>
        <taxon>Viridiplantae</taxon>
        <taxon>Streptophyta</taxon>
        <taxon>Embryophyta</taxon>
        <taxon>Tracheophyta</taxon>
        <taxon>Spermatophyta</taxon>
        <taxon>Magnoliopsida</taxon>
        <taxon>Liliopsida</taxon>
        <taxon>Poales</taxon>
        <taxon>Poaceae</taxon>
        <taxon>PACMAD clade</taxon>
        <taxon>Panicoideae</taxon>
        <taxon>Panicodae</taxon>
        <taxon>Paniceae</taxon>
        <taxon>Cenchrinae</taxon>
        <taxon>Setaria</taxon>
    </lineage>
</organism>
<keyword evidence="3" id="KW-1185">Reference proteome</keyword>
<evidence type="ECO:0000256" key="1">
    <source>
        <dbReference type="SAM" id="MobiDB-lite"/>
    </source>
</evidence>
<dbReference type="AlphaFoldDB" id="K3Z126"/>
<dbReference type="EnsemblPlants" id="KQL31877">
    <property type="protein sequence ID" value="KQL31877"/>
    <property type="gene ID" value="SETIT_020244mg"/>
</dbReference>
<accession>K3Z126</accession>
<reference evidence="3" key="1">
    <citation type="journal article" date="2012" name="Nat. Biotechnol.">
        <title>Reference genome sequence of the model plant Setaria.</title>
        <authorList>
            <person name="Bennetzen J.L."/>
            <person name="Schmutz J."/>
            <person name="Wang H."/>
            <person name="Percifield R."/>
            <person name="Hawkins J."/>
            <person name="Pontaroli A.C."/>
            <person name="Estep M."/>
            <person name="Feng L."/>
            <person name="Vaughn J.N."/>
            <person name="Grimwood J."/>
            <person name="Jenkins J."/>
            <person name="Barry K."/>
            <person name="Lindquist E."/>
            <person name="Hellsten U."/>
            <person name="Deshpande S."/>
            <person name="Wang X."/>
            <person name="Wu X."/>
            <person name="Mitros T."/>
            <person name="Triplett J."/>
            <person name="Yang X."/>
            <person name="Ye C.Y."/>
            <person name="Mauro-Herrera M."/>
            <person name="Wang L."/>
            <person name="Li P."/>
            <person name="Sharma M."/>
            <person name="Sharma R."/>
            <person name="Ronald P.C."/>
            <person name="Panaud O."/>
            <person name="Kellogg E.A."/>
            <person name="Brutnell T.P."/>
            <person name="Doust A.N."/>
            <person name="Tuskan G.A."/>
            <person name="Rokhsar D."/>
            <person name="Devos K.M."/>
        </authorList>
    </citation>
    <scope>NUCLEOTIDE SEQUENCE [LARGE SCALE GENOMIC DNA]</scope>
    <source>
        <strain evidence="3">cv. Yugu1</strain>
    </source>
</reference>
<proteinExistence type="predicted"/>
<feature type="region of interest" description="Disordered" evidence="1">
    <location>
        <begin position="1"/>
        <end position="86"/>
    </location>
</feature>